<evidence type="ECO:0000313" key="2">
    <source>
        <dbReference type="Proteomes" id="UP000460626"/>
    </source>
</evidence>
<dbReference type="RefSeq" id="WP_131451187.1">
    <property type="nucleotide sequence ID" value="NZ_BMJK01000001.1"/>
</dbReference>
<comment type="caution">
    <text evidence="1">The sequence shown here is derived from an EMBL/GenBank/DDBJ whole genome shotgun (WGS) entry which is preliminary data.</text>
</comment>
<evidence type="ECO:0000313" key="1">
    <source>
        <dbReference type="EMBL" id="MXO94557.1"/>
    </source>
</evidence>
<name>A0A845A6K7_9SPHN</name>
<organism evidence="1 2">
    <name type="scientific">Aurantiacibacter arachoides</name>
    <dbReference type="NCBI Taxonomy" id="1850444"/>
    <lineage>
        <taxon>Bacteria</taxon>
        <taxon>Pseudomonadati</taxon>
        <taxon>Pseudomonadota</taxon>
        <taxon>Alphaproteobacteria</taxon>
        <taxon>Sphingomonadales</taxon>
        <taxon>Erythrobacteraceae</taxon>
        <taxon>Aurantiacibacter</taxon>
    </lineage>
</organism>
<accession>A0A845A6K7</accession>
<protein>
    <submittedName>
        <fullName evidence="1">Uncharacterized protein</fullName>
    </submittedName>
</protein>
<gene>
    <name evidence="1" type="ORF">GRI62_13210</name>
</gene>
<keyword evidence="2" id="KW-1185">Reference proteome</keyword>
<proteinExistence type="predicted"/>
<dbReference type="EMBL" id="WTYH01000001">
    <property type="protein sequence ID" value="MXO94557.1"/>
    <property type="molecule type" value="Genomic_DNA"/>
</dbReference>
<reference evidence="1 2" key="1">
    <citation type="submission" date="2019-12" db="EMBL/GenBank/DDBJ databases">
        <title>Genomic-based taxomic classification of the family Erythrobacteraceae.</title>
        <authorList>
            <person name="Xu L."/>
        </authorList>
    </citation>
    <scope>NUCLEOTIDE SEQUENCE [LARGE SCALE GENOMIC DNA]</scope>
    <source>
        <strain evidence="1 2">RC4-10-4</strain>
    </source>
</reference>
<dbReference type="AlphaFoldDB" id="A0A845A6K7"/>
<sequence>MEDIALQAILSQTLGQNPQPALCIEPDDLSNTARFRPDRGASAALAIAPQRRECRDTYPE</sequence>
<dbReference type="Proteomes" id="UP000460626">
    <property type="component" value="Unassembled WGS sequence"/>
</dbReference>